<dbReference type="AlphaFoldDB" id="A0A445N2F8"/>
<proteinExistence type="predicted"/>
<dbReference type="InterPro" id="IPR002850">
    <property type="entry name" value="PIN_toxin-like"/>
</dbReference>
<accession>A0A445N2F8</accession>
<name>A0A445N2F8_9BACT</name>
<gene>
    <name evidence="2" type="ORF">PITCH_A780001</name>
</gene>
<dbReference type="PANTHER" id="PTHR34610">
    <property type="entry name" value="SSL7007 PROTEIN"/>
    <property type="match status" value="1"/>
</dbReference>
<feature type="domain" description="PIN" evidence="1">
    <location>
        <begin position="1"/>
        <end position="114"/>
    </location>
</feature>
<dbReference type="SMART" id="SM00670">
    <property type="entry name" value="PINc"/>
    <property type="match status" value="1"/>
</dbReference>
<dbReference type="PANTHER" id="PTHR34610:SF3">
    <property type="entry name" value="SSL7007 PROTEIN"/>
    <property type="match status" value="1"/>
</dbReference>
<evidence type="ECO:0000313" key="2">
    <source>
        <dbReference type="EMBL" id="SPD75871.1"/>
    </source>
</evidence>
<protein>
    <recommendedName>
        <fullName evidence="1">PIN domain-containing protein</fullName>
    </recommendedName>
</protein>
<dbReference type="EMBL" id="OJIN01000223">
    <property type="protein sequence ID" value="SPD75871.1"/>
    <property type="molecule type" value="Genomic_DNA"/>
</dbReference>
<sequence length="134" mass="14969">MIIDTGVVISAFAFGGTPKKSLTKAIEDARIFVSPPLLNEYRYVPLELLAKNKIDKDQFKALISGIAAFVSKAVVVFPKEKLFVCRDPQDNIVLECCLQAEADILITGDKDLLEIKNLPFRLNILTPRMYLKKA</sequence>
<dbReference type="Pfam" id="PF13470">
    <property type="entry name" value="PIN_3"/>
    <property type="match status" value="1"/>
</dbReference>
<dbReference type="SUPFAM" id="SSF88723">
    <property type="entry name" value="PIN domain-like"/>
    <property type="match status" value="1"/>
</dbReference>
<dbReference type="NCBIfam" id="TIGR00305">
    <property type="entry name" value="putative toxin-antitoxin system toxin component, PIN family"/>
    <property type="match status" value="1"/>
</dbReference>
<organism evidence="2">
    <name type="scientific">uncultured Desulfobacterium sp</name>
    <dbReference type="NCBI Taxonomy" id="201089"/>
    <lineage>
        <taxon>Bacteria</taxon>
        <taxon>Pseudomonadati</taxon>
        <taxon>Thermodesulfobacteriota</taxon>
        <taxon>Desulfobacteria</taxon>
        <taxon>Desulfobacterales</taxon>
        <taxon>Desulfobacteriaceae</taxon>
        <taxon>Desulfobacterium</taxon>
        <taxon>environmental samples</taxon>
    </lineage>
</organism>
<dbReference type="InterPro" id="IPR029060">
    <property type="entry name" value="PIN-like_dom_sf"/>
</dbReference>
<reference evidence="2" key="1">
    <citation type="submission" date="2018-01" db="EMBL/GenBank/DDBJ databases">
        <authorList>
            <person name="Regsiter A."/>
            <person name="William W."/>
        </authorList>
    </citation>
    <scope>NUCLEOTIDE SEQUENCE</scope>
    <source>
        <strain evidence="2">TRIP AH-1</strain>
    </source>
</reference>
<evidence type="ECO:0000259" key="1">
    <source>
        <dbReference type="SMART" id="SM00670"/>
    </source>
</evidence>
<dbReference type="Gene3D" id="3.40.50.1010">
    <property type="entry name" value="5'-nuclease"/>
    <property type="match status" value="1"/>
</dbReference>
<dbReference type="InterPro" id="IPR002716">
    <property type="entry name" value="PIN_dom"/>
</dbReference>